<dbReference type="Gene3D" id="3.40.50.300">
    <property type="entry name" value="P-loop containing nucleotide triphosphate hydrolases"/>
    <property type="match status" value="2"/>
</dbReference>
<name>A0A7S1AH93_NOCSC</name>
<accession>A0A7S1AH93</accession>
<dbReference type="EMBL" id="HBFQ01040257">
    <property type="protein sequence ID" value="CAD8854173.1"/>
    <property type="molecule type" value="Transcribed_RNA"/>
</dbReference>
<proteinExistence type="predicted"/>
<sequence length="506" mass="56555">MVPDRPIEELLAGAAAKSAFSRDGEGRLQLHASLAPSRPVLVIGMPMCGNLSLHDAFETLGLRSVHGTLRDENSIDGPQLVGKVIQEAVQEGLAPLEKLEGTDAVADMAAVFWVDENKTKAEGFFPQMSLLERLIISYPHGRFVLNVCDPRDWARAVQLNADLHDRLVAANLPGLPRGTGRQDRELIDWMESHHLRVRKTLGRVGAMLYVHDTARHGLTELSEFLGTRVERRDKGRPSRQVDFVCEPERIPREERAEPRRIERVDNSLQGHPEVETSPPLSWRPPGLHALQEAWRPVRPDRIELGPRQGPVLVMGLPRSGSKRLHRAFQHLGLRSVHWALNAGVDPRADFLLRACGEGAGRRLVGKLVHEAVSEGLPPLAKLPDTEAVAEMAGVFWVEDRVEGYFPQISFFDIILAAYPHGRFILNVCDPLLWVDYVGAHTDLRDRLVRADLPGLPAGVGKLDLELADWAARYYRQAHSFLTRMHVKFLVLVEGHCDINDLASFLR</sequence>
<dbReference type="PANTHER" id="PTHR36978">
    <property type="entry name" value="P-LOOP CONTAINING NUCLEOTIDE TRIPHOSPHATE HYDROLASE"/>
    <property type="match status" value="1"/>
</dbReference>
<gene>
    <name evidence="1" type="ORF">NSCI0253_LOCUS28524</name>
</gene>
<dbReference type="InterPro" id="IPR027417">
    <property type="entry name" value="P-loop_NTPase"/>
</dbReference>
<organism evidence="1">
    <name type="scientific">Noctiluca scintillans</name>
    <name type="common">Sea sparkle</name>
    <name type="synonym">Red tide dinoflagellate</name>
    <dbReference type="NCBI Taxonomy" id="2966"/>
    <lineage>
        <taxon>Eukaryota</taxon>
        <taxon>Sar</taxon>
        <taxon>Alveolata</taxon>
        <taxon>Dinophyceae</taxon>
        <taxon>Noctilucales</taxon>
        <taxon>Noctilucaceae</taxon>
        <taxon>Noctiluca</taxon>
    </lineage>
</organism>
<dbReference type="Pfam" id="PF17784">
    <property type="entry name" value="Sulfotransfer_4"/>
    <property type="match status" value="2"/>
</dbReference>
<dbReference type="AlphaFoldDB" id="A0A7S1AH93"/>
<dbReference type="InterPro" id="IPR040632">
    <property type="entry name" value="Sulfotransfer_4"/>
</dbReference>
<protein>
    <submittedName>
        <fullName evidence="1">Uncharacterized protein</fullName>
    </submittedName>
</protein>
<reference evidence="1" key="1">
    <citation type="submission" date="2021-01" db="EMBL/GenBank/DDBJ databases">
        <authorList>
            <person name="Corre E."/>
            <person name="Pelletier E."/>
            <person name="Niang G."/>
            <person name="Scheremetjew M."/>
            <person name="Finn R."/>
            <person name="Kale V."/>
            <person name="Holt S."/>
            <person name="Cochrane G."/>
            <person name="Meng A."/>
            <person name="Brown T."/>
            <person name="Cohen L."/>
        </authorList>
    </citation>
    <scope>NUCLEOTIDE SEQUENCE</scope>
</reference>
<evidence type="ECO:0000313" key="1">
    <source>
        <dbReference type="EMBL" id="CAD8854173.1"/>
    </source>
</evidence>
<dbReference type="SUPFAM" id="SSF52540">
    <property type="entry name" value="P-loop containing nucleoside triphosphate hydrolases"/>
    <property type="match status" value="1"/>
</dbReference>
<dbReference type="PANTHER" id="PTHR36978:SF4">
    <property type="entry name" value="P-LOOP CONTAINING NUCLEOSIDE TRIPHOSPHATE HYDROLASE PROTEIN"/>
    <property type="match status" value="1"/>
</dbReference>